<dbReference type="Pfam" id="PF07690">
    <property type="entry name" value="MFS_1"/>
    <property type="match status" value="1"/>
</dbReference>
<dbReference type="InterPro" id="IPR036259">
    <property type="entry name" value="MFS_trans_sf"/>
</dbReference>
<gene>
    <name evidence="10" type="ORF">J3R73_003778</name>
</gene>
<feature type="transmembrane region" description="Helical" evidence="8">
    <location>
        <begin position="236"/>
        <end position="258"/>
    </location>
</feature>
<evidence type="ECO:0000256" key="7">
    <source>
        <dbReference type="ARBA" id="ARBA00023136"/>
    </source>
</evidence>
<dbReference type="CDD" id="cd17503">
    <property type="entry name" value="MFS_LmrB_MDR_like"/>
    <property type="match status" value="1"/>
</dbReference>
<keyword evidence="7 8" id="KW-0472">Membrane</keyword>
<evidence type="ECO:0000313" key="11">
    <source>
        <dbReference type="Proteomes" id="UP001237448"/>
    </source>
</evidence>
<feature type="transmembrane region" description="Helical" evidence="8">
    <location>
        <begin position="59"/>
        <end position="79"/>
    </location>
</feature>
<keyword evidence="3" id="KW-0813">Transport</keyword>
<evidence type="ECO:0000259" key="9">
    <source>
        <dbReference type="PROSITE" id="PS50850"/>
    </source>
</evidence>
<feature type="transmembrane region" description="Helical" evidence="8">
    <location>
        <begin position="278"/>
        <end position="297"/>
    </location>
</feature>
<dbReference type="PANTHER" id="PTHR42718">
    <property type="entry name" value="MAJOR FACILITATOR SUPERFAMILY MULTIDRUG TRANSPORTER MFSC"/>
    <property type="match status" value="1"/>
</dbReference>
<keyword evidence="5 8" id="KW-0812">Transmembrane</keyword>
<dbReference type="PANTHER" id="PTHR42718:SF9">
    <property type="entry name" value="MAJOR FACILITATOR SUPERFAMILY MULTIDRUG TRANSPORTER MFSC"/>
    <property type="match status" value="1"/>
</dbReference>
<dbReference type="SUPFAM" id="SSF103473">
    <property type="entry name" value="MFS general substrate transporter"/>
    <property type="match status" value="1"/>
</dbReference>
<dbReference type="RefSeq" id="WP_307430201.1">
    <property type="nucleotide sequence ID" value="NZ_JAUSVK010000001.1"/>
</dbReference>
<keyword evidence="6 8" id="KW-1133">Transmembrane helix</keyword>
<comment type="similarity">
    <text evidence="2">Belongs to the major facilitator superfamily. EmrB family.</text>
</comment>
<comment type="caution">
    <text evidence="10">The sequence shown here is derived from an EMBL/GenBank/DDBJ whole genome shotgun (WGS) entry which is preliminary data.</text>
</comment>
<feature type="transmembrane region" description="Helical" evidence="8">
    <location>
        <begin position="343"/>
        <end position="364"/>
    </location>
</feature>
<evidence type="ECO:0000256" key="4">
    <source>
        <dbReference type="ARBA" id="ARBA00022475"/>
    </source>
</evidence>
<dbReference type="InterPro" id="IPR004638">
    <property type="entry name" value="EmrB-like"/>
</dbReference>
<evidence type="ECO:0000313" key="10">
    <source>
        <dbReference type="EMBL" id="MDQ0393986.1"/>
    </source>
</evidence>
<dbReference type="Gene3D" id="1.20.1250.20">
    <property type="entry name" value="MFS general substrate transporter like domains"/>
    <property type="match status" value="1"/>
</dbReference>
<name>A0ABU0FH95_9HYPH</name>
<feature type="domain" description="Major facilitator superfamily (MFS) profile" evidence="9">
    <location>
        <begin position="22"/>
        <end position="519"/>
    </location>
</feature>
<evidence type="ECO:0000256" key="8">
    <source>
        <dbReference type="SAM" id="Phobius"/>
    </source>
</evidence>
<feature type="transmembrane region" description="Helical" evidence="8">
    <location>
        <begin position="208"/>
        <end position="224"/>
    </location>
</feature>
<dbReference type="Proteomes" id="UP001237448">
    <property type="component" value="Unassembled WGS sequence"/>
</dbReference>
<dbReference type="InterPro" id="IPR011701">
    <property type="entry name" value="MFS"/>
</dbReference>
<feature type="transmembrane region" description="Helical" evidence="8">
    <location>
        <begin position="376"/>
        <end position="395"/>
    </location>
</feature>
<evidence type="ECO:0000256" key="3">
    <source>
        <dbReference type="ARBA" id="ARBA00022448"/>
    </source>
</evidence>
<evidence type="ECO:0000256" key="6">
    <source>
        <dbReference type="ARBA" id="ARBA00022989"/>
    </source>
</evidence>
<dbReference type="PROSITE" id="PS50850">
    <property type="entry name" value="MFS"/>
    <property type="match status" value="1"/>
</dbReference>
<comment type="subcellular location">
    <subcellularLocation>
        <location evidence="1">Cell membrane</location>
        <topology evidence="1">Multi-pass membrane protein</topology>
    </subcellularLocation>
</comment>
<dbReference type="EMBL" id="JAUSVK010000001">
    <property type="protein sequence ID" value="MDQ0393986.1"/>
    <property type="molecule type" value="Genomic_DNA"/>
</dbReference>
<keyword evidence="4" id="KW-1003">Cell membrane</keyword>
<dbReference type="Gene3D" id="1.20.1720.10">
    <property type="entry name" value="Multidrug resistance protein D"/>
    <property type="match status" value="1"/>
</dbReference>
<feature type="transmembrane region" description="Helical" evidence="8">
    <location>
        <begin position="496"/>
        <end position="514"/>
    </location>
</feature>
<accession>A0ABU0FH95</accession>
<dbReference type="NCBIfam" id="TIGR00711">
    <property type="entry name" value="efflux_EmrB"/>
    <property type="match status" value="1"/>
</dbReference>
<keyword evidence="11" id="KW-1185">Reference proteome</keyword>
<feature type="transmembrane region" description="Helical" evidence="8">
    <location>
        <begin position="174"/>
        <end position="196"/>
    </location>
</feature>
<evidence type="ECO:0000256" key="1">
    <source>
        <dbReference type="ARBA" id="ARBA00004651"/>
    </source>
</evidence>
<feature type="transmembrane region" description="Helical" evidence="8">
    <location>
        <begin position="20"/>
        <end position="39"/>
    </location>
</feature>
<proteinExistence type="inferred from homology"/>
<feature type="transmembrane region" description="Helical" evidence="8">
    <location>
        <begin position="88"/>
        <end position="107"/>
    </location>
</feature>
<evidence type="ECO:0000256" key="2">
    <source>
        <dbReference type="ARBA" id="ARBA00008537"/>
    </source>
</evidence>
<organism evidence="10 11">
    <name type="scientific">Labrys monachus</name>
    <dbReference type="NCBI Taxonomy" id="217067"/>
    <lineage>
        <taxon>Bacteria</taxon>
        <taxon>Pseudomonadati</taxon>
        <taxon>Pseudomonadota</taxon>
        <taxon>Alphaproteobacteria</taxon>
        <taxon>Hyphomicrobiales</taxon>
        <taxon>Xanthobacteraceae</taxon>
        <taxon>Labrys</taxon>
    </lineage>
</organism>
<evidence type="ECO:0000256" key="5">
    <source>
        <dbReference type="ARBA" id="ARBA00022692"/>
    </source>
</evidence>
<protein>
    <submittedName>
        <fullName evidence="10">DHA2 family multidrug resistance protein</fullName>
    </submittedName>
</protein>
<dbReference type="InterPro" id="IPR020846">
    <property type="entry name" value="MFS_dom"/>
</dbReference>
<feature type="transmembrane region" description="Helical" evidence="8">
    <location>
        <begin position="147"/>
        <end position="168"/>
    </location>
</feature>
<reference evidence="10 11" key="1">
    <citation type="submission" date="2023-07" db="EMBL/GenBank/DDBJ databases">
        <title>Genomic Encyclopedia of Type Strains, Phase IV (KMG-IV): sequencing the most valuable type-strain genomes for metagenomic binning, comparative biology and taxonomic classification.</title>
        <authorList>
            <person name="Goeker M."/>
        </authorList>
    </citation>
    <scope>NUCLEOTIDE SEQUENCE [LARGE SCALE GENOMIC DNA]</scope>
    <source>
        <strain evidence="10 11">DSM 5896</strain>
    </source>
</reference>
<feature type="transmembrane region" description="Helical" evidence="8">
    <location>
        <begin position="113"/>
        <end position="135"/>
    </location>
</feature>
<sequence>MSRSVQAASPSADKASLATWIAVLAGMIGAFMAILNIQITNASLLDIEGGIGTGVDNGAWVSTSYLIGEIVVIPLTGYLSQVLSFRRYIIGSTFFFALFSMACAFAHDLGTMIAMRGLQGFAGGVLIPMAFTMVVTRLPKPQQPLGLAMFALAVTFAPAIGPTIGGYLTENYGWQAIFFINTVPSLVMIVALLMTLEREPMRLGLLKEGDWAGIATMTIGLSSLQTLLEEGNQDDWFASAFIVRLAVIAAVFLTAFIWIELTVKKPLVDLRLLRGRNFGIGTLANALVGFALFGTVYVLPQYLAQVQGYNAEQIGEVLAWTGLPQIVLIPLVPRLMKTFDIRYIGFVGVALFAASCFMNIGMSLDYSGDQFFWPNIVRAIGQAMIITPLTAIATLDIAPKDAANASGLFNMLRNLAGAVGTATLATIITKREQFHSNIIGQSVTLYRQEVRDRITAMTGYFTAHGVSDPALAHREAIAALGSTVKRQALVMSFSDTFAVIGVMLAIAALSLLLARKGQAGAVAAH</sequence>
<feature type="transmembrane region" description="Helical" evidence="8">
    <location>
        <begin position="407"/>
        <end position="428"/>
    </location>
</feature>